<dbReference type="RefSeq" id="WP_251800050.1">
    <property type="nucleotide sequence ID" value="NZ_JAMQOL010000030.1"/>
</dbReference>
<evidence type="ECO:0000313" key="2">
    <source>
        <dbReference type="EMBL" id="MCM4080250.1"/>
    </source>
</evidence>
<dbReference type="Pfam" id="PF01541">
    <property type="entry name" value="GIY-YIG"/>
    <property type="match status" value="1"/>
</dbReference>
<dbReference type="InterPro" id="IPR050066">
    <property type="entry name" value="UvrABC_protein_C"/>
</dbReference>
<dbReference type="Proteomes" id="UP001523216">
    <property type="component" value="Unassembled WGS sequence"/>
</dbReference>
<dbReference type="SMART" id="SM00465">
    <property type="entry name" value="GIYc"/>
    <property type="match status" value="1"/>
</dbReference>
<dbReference type="PROSITE" id="PS50164">
    <property type="entry name" value="GIY_YIG"/>
    <property type="match status" value="1"/>
</dbReference>
<dbReference type="SUPFAM" id="SSF82771">
    <property type="entry name" value="GIY-YIG endonuclease"/>
    <property type="match status" value="1"/>
</dbReference>
<evidence type="ECO:0000313" key="3">
    <source>
        <dbReference type="Proteomes" id="UP001523216"/>
    </source>
</evidence>
<dbReference type="CDD" id="cd10434">
    <property type="entry name" value="GIY-YIG_UvrC_Cho"/>
    <property type="match status" value="1"/>
</dbReference>
<gene>
    <name evidence="2" type="ORF">LXN57_21965</name>
</gene>
<dbReference type="InterPro" id="IPR047296">
    <property type="entry name" value="GIY-YIG_UvrC_Cho"/>
</dbReference>
<feature type="domain" description="GIY-YIG" evidence="1">
    <location>
        <begin position="11"/>
        <end position="89"/>
    </location>
</feature>
<dbReference type="InterPro" id="IPR000305">
    <property type="entry name" value="GIY-YIG_endonuc"/>
</dbReference>
<comment type="caution">
    <text evidence="2">The sequence shown here is derived from an EMBL/GenBank/DDBJ whole genome shotgun (WGS) entry which is preliminary data.</text>
</comment>
<organism evidence="2 3">
    <name type="scientific">Paractinoplanes hotanensis</name>
    <dbReference type="NCBI Taxonomy" id="2906497"/>
    <lineage>
        <taxon>Bacteria</taxon>
        <taxon>Bacillati</taxon>
        <taxon>Actinomycetota</taxon>
        <taxon>Actinomycetes</taxon>
        <taxon>Micromonosporales</taxon>
        <taxon>Micromonosporaceae</taxon>
        <taxon>Paractinoplanes</taxon>
    </lineage>
</organism>
<accession>A0ABT0Y307</accession>
<dbReference type="PANTHER" id="PTHR30562">
    <property type="entry name" value="UVRC/OXIDOREDUCTASE"/>
    <property type="match status" value="1"/>
</dbReference>
<protein>
    <submittedName>
        <fullName evidence="2">GIY-YIG nuclease family protein</fullName>
    </submittedName>
</protein>
<name>A0ABT0Y307_9ACTN</name>
<sequence length="295" mass="32871">MSSRPGADLPAAPGVYRFRDAGGRVLYVGRATHLRSRVGSYWGDLRDRRHLRRMVPQIARVEAVACDSAHEAAWLERNLLERSKPRWNRIRGGLEAPFCIRVSASRIEPAHWRPGVAADFGPYLGGTQARLAVSGLERVLPLRYTDERLDGGLRDLARIRGVGPEDRDAMLASIKAVLRREAGALSGVRRELALLRDRASANLAFELAGRIQQEIEAVAWIGAEQKVTLLAAGSDFEVHGYADGMLVKFQMRAGRLDRWEQRACAPAASRRYLDRTPPEWSEFAARNAELARSLN</sequence>
<reference evidence="2 3" key="1">
    <citation type="submission" date="2022-06" db="EMBL/GenBank/DDBJ databases">
        <title>Actinoplanes abujensis sp. nov., isolated from Nigerian arid soil.</title>
        <authorList>
            <person name="Ding P."/>
        </authorList>
    </citation>
    <scope>NUCLEOTIDE SEQUENCE [LARGE SCALE GENOMIC DNA]</scope>
    <source>
        <strain evidence="3">TRM88002</strain>
    </source>
</reference>
<evidence type="ECO:0000259" key="1">
    <source>
        <dbReference type="PROSITE" id="PS50164"/>
    </source>
</evidence>
<keyword evidence="3" id="KW-1185">Reference proteome</keyword>
<dbReference type="InterPro" id="IPR035901">
    <property type="entry name" value="GIY-YIG_endonuc_sf"/>
</dbReference>
<dbReference type="EMBL" id="JAMQOL010000030">
    <property type="protein sequence ID" value="MCM4080250.1"/>
    <property type="molecule type" value="Genomic_DNA"/>
</dbReference>
<dbReference type="Gene3D" id="3.40.1440.10">
    <property type="entry name" value="GIY-YIG endonuclease"/>
    <property type="match status" value="1"/>
</dbReference>
<dbReference type="PANTHER" id="PTHR30562:SF1">
    <property type="entry name" value="UVRABC SYSTEM PROTEIN C"/>
    <property type="match status" value="1"/>
</dbReference>
<proteinExistence type="predicted"/>